<reference evidence="1" key="1">
    <citation type="submission" date="2020-09" db="EMBL/GenBank/DDBJ databases">
        <title>Genome-Enabled Discovery of Anthraquinone Biosynthesis in Senna tora.</title>
        <authorList>
            <person name="Kang S.-H."/>
            <person name="Pandey R.P."/>
            <person name="Lee C.-M."/>
            <person name="Sim J.-S."/>
            <person name="Jeong J.-T."/>
            <person name="Choi B.-S."/>
            <person name="Jung M."/>
            <person name="Ginzburg D."/>
            <person name="Zhao K."/>
            <person name="Won S.Y."/>
            <person name="Oh T.-J."/>
            <person name="Yu Y."/>
            <person name="Kim N.-H."/>
            <person name="Lee O.R."/>
            <person name="Lee T.-H."/>
            <person name="Bashyal P."/>
            <person name="Kim T.-S."/>
            <person name="Lee W.-H."/>
            <person name="Kawkins C."/>
            <person name="Kim C.-K."/>
            <person name="Kim J.S."/>
            <person name="Ahn B.O."/>
            <person name="Rhee S.Y."/>
            <person name="Sohng J.K."/>
        </authorList>
    </citation>
    <scope>NUCLEOTIDE SEQUENCE</scope>
    <source>
        <tissue evidence="1">Leaf</tissue>
    </source>
</reference>
<dbReference type="AlphaFoldDB" id="A0A834XDG7"/>
<evidence type="ECO:0000313" key="2">
    <source>
        <dbReference type="Proteomes" id="UP000634136"/>
    </source>
</evidence>
<evidence type="ECO:0000313" key="1">
    <source>
        <dbReference type="EMBL" id="KAF7842508.1"/>
    </source>
</evidence>
<gene>
    <name evidence="1" type="ORF">G2W53_004806</name>
</gene>
<comment type="caution">
    <text evidence="1">The sequence shown here is derived from an EMBL/GenBank/DDBJ whole genome shotgun (WGS) entry which is preliminary data.</text>
</comment>
<keyword evidence="2" id="KW-1185">Reference proteome</keyword>
<dbReference type="EMBL" id="JAAIUW010000002">
    <property type="protein sequence ID" value="KAF7842508.1"/>
    <property type="molecule type" value="Genomic_DNA"/>
</dbReference>
<accession>A0A834XDG7</accession>
<organism evidence="1 2">
    <name type="scientific">Senna tora</name>
    <dbReference type="NCBI Taxonomy" id="362788"/>
    <lineage>
        <taxon>Eukaryota</taxon>
        <taxon>Viridiplantae</taxon>
        <taxon>Streptophyta</taxon>
        <taxon>Embryophyta</taxon>
        <taxon>Tracheophyta</taxon>
        <taxon>Spermatophyta</taxon>
        <taxon>Magnoliopsida</taxon>
        <taxon>eudicotyledons</taxon>
        <taxon>Gunneridae</taxon>
        <taxon>Pentapetalae</taxon>
        <taxon>rosids</taxon>
        <taxon>fabids</taxon>
        <taxon>Fabales</taxon>
        <taxon>Fabaceae</taxon>
        <taxon>Caesalpinioideae</taxon>
        <taxon>Cassia clade</taxon>
        <taxon>Senna</taxon>
    </lineage>
</organism>
<proteinExistence type="predicted"/>
<dbReference type="Proteomes" id="UP000634136">
    <property type="component" value="Unassembled WGS sequence"/>
</dbReference>
<name>A0A834XDG7_9FABA</name>
<protein>
    <submittedName>
        <fullName evidence="1">Uncharacterized protein</fullName>
    </submittedName>
</protein>
<sequence length="34" mass="3523">MGFELLGFDYPSPSIIPLLVADAEGLGTVRACVA</sequence>